<keyword evidence="2" id="KW-1185">Reference proteome</keyword>
<evidence type="ECO:0008006" key="3">
    <source>
        <dbReference type="Google" id="ProtNLM"/>
    </source>
</evidence>
<name>A0ABM8DPP5_9BACT</name>
<dbReference type="PROSITE" id="PS51257">
    <property type="entry name" value="PROKAR_LIPOPROTEIN"/>
    <property type="match status" value="1"/>
</dbReference>
<evidence type="ECO:0000313" key="1">
    <source>
        <dbReference type="EMBL" id="BDU68931.1"/>
    </source>
</evidence>
<reference evidence="2" key="1">
    <citation type="journal article" date="2023" name="Int. J. Syst. Evol. Microbiol.">
        <title>Mesoterricola silvestris gen. nov., sp. nov., Mesoterricola sediminis sp. nov., Geothrix oryzae sp. nov., Geothrix edaphica sp. nov., Geothrix rubra sp. nov., and Geothrix limicola sp. nov., six novel members of Acidobacteriota isolated from soils.</title>
        <authorList>
            <person name="Itoh H."/>
            <person name="Sugisawa Y."/>
            <person name="Mise K."/>
            <person name="Xu Z."/>
            <person name="Kuniyasu M."/>
            <person name="Ushijima N."/>
            <person name="Kawano K."/>
            <person name="Kobayashi E."/>
            <person name="Shiratori Y."/>
            <person name="Masuda Y."/>
            <person name="Senoo K."/>
        </authorList>
    </citation>
    <scope>NUCLEOTIDE SEQUENCE [LARGE SCALE GENOMIC DNA]</scope>
    <source>
        <strain evidence="2">Red222</strain>
    </source>
</reference>
<sequence>MRDPRGAALLLLLLACGPLRAWSPRVHEAQTAKAIRLLPKRMATLLRAHPQALLEGARGVANDQPPTVEEVEAQFRTILRLSEERRRPEDIVRDLGVLAHLVQLLTDPSASEGMSPLRESFEAYADEHMAHLLVTQEPYWAVAGGLDPVPALRRFLATKQERNRRLREHFDENAGRRIGPWDDLSLPFAQMQLAFSNGVHATANLWILAWRAAGDQWEIPPAP</sequence>
<gene>
    <name evidence="1" type="ORF">GETHOR_10320</name>
</gene>
<accession>A0ABM8DPP5</accession>
<dbReference type="EMBL" id="AP027079">
    <property type="protein sequence ID" value="BDU68931.1"/>
    <property type="molecule type" value="Genomic_DNA"/>
</dbReference>
<organism evidence="1 2">
    <name type="scientific">Geothrix oryzae</name>
    <dbReference type="NCBI Taxonomy" id="2927975"/>
    <lineage>
        <taxon>Bacteria</taxon>
        <taxon>Pseudomonadati</taxon>
        <taxon>Acidobacteriota</taxon>
        <taxon>Holophagae</taxon>
        <taxon>Holophagales</taxon>
        <taxon>Holophagaceae</taxon>
        <taxon>Geothrix</taxon>
    </lineage>
</organism>
<evidence type="ECO:0000313" key="2">
    <source>
        <dbReference type="Proteomes" id="UP001242010"/>
    </source>
</evidence>
<dbReference type="Proteomes" id="UP001242010">
    <property type="component" value="Chromosome"/>
</dbReference>
<protein>
    <recommendedName>
        <fullName evidence="3">Gluconate 2-dehydrogenase subunit 3 family protein</fullName>
    </recommendedName>
</protein>
<dbReference type="RefSeq" id="WP_286355566.1">
    <property type="nucleotide sequence ID" value="NZ_AP027079.1"/>
</dbReference>
<proteinExistence type="predicted"/>